<dbReference type="CDD" id="cd00342">
    <property type="entry name" value="gram_neg_porins"/>
    <property type="match status" value="1"/>
</dbReference>
<evidence type="ECO:0000256" key="2">
    <source>
        <dbReference type="ARBA" id="ARBA00011233"/>
    </source>
</evidence>
<comment type="subunit">
    <text evidence="2">Homotrimer.</text>
</comment>
<dbReference type="InterPro" id="IPR033900">
    <property type="entry name" value="Gram_neg_porin_domain"/>
</dbReference>
<dbReference type="RefSeq" id="WP_126471831.1">
    <property type="nucleotide sequence ID" value="NZ_RXOE01000004.1"/>
</dbReference>
<evidence type="ECO:0000256" key="6">
    <source>
        <dbReference type="ARBA" id="ARBA00022729"/>
    </source>
</evidence>
<evidence type="ECO:0000256" key="8">
    <source>
        <dbReference type="ARBA" id="ARBA00023114"/>
    </source>
</evidence>
<dbReference type="InterPro" id="IPR050298">
    <property type="entry name" value="Gram-neg_bact_OMP"/>
</dbReference>
<dbReference type="Proteomes" id="UP000267418">
    <property type="component" value="Unassembled WGS sequence"/>
</dbReference>
<keyword evidence="7" id="KW-0406">Ion transport</keyword>
<protein>
    <submittedName>
        <fullName evidence="13">Porin</fullName>
    </submittedName>
</protein>
<accession>A0A3S0HDH9</accession>
<evidence type="ECO:0000313" key="14">
    <source>
        <dbReference type="Proteomes" id="UP000267418"/>
    </source>
</evidence>
<dbReference type="GO" id="GO:0006811">
    <property type="term" value="P:monoatomic ion transport"/>
    <property type="evidence" value="ECO:0007669"/>
    <property type="project" value="UniProtKB-KW"/>
</dbReference>
<feature type="signal peptide" evidence="11">
    <location>
        <begin position="1"/>
        <end position="36"/>
    </location>
</feature>
<evidence type="ECO:0000259" key="12">
    <source>
        <dbReference type="Pfam" id="PF13609"/>
    </source>
</evidence>
<keyword evidence="10" id="KW-0998">Cell outer membrane</keyword>
<dbReference type="PANTHER" id="PTHR34501">
    <property type="entry name" value="PROTEIN YDDL-RELATED"/>
    <property type="match status" value="1"/>
</dbReference>
<evidence type="ECO:0000313" key="13">
    <source>
        <dbReference type="EMBL" id="RTQ33376.1"/>
    </source>
</evidence>
<gene>
    <name evidence="13" type="ORF">EJP69_17825</name>
</gene>
<dbReference type="Gene3D" id="2.40.160.10">
    <property type="entry name" value="Porin"/>
    <property type="match status" value="1"/>
</dbReference>
<comment type="caution">
    <text evidence="13">The sequence shown here is derived from an EMBL/GenBank/DDBJ whole genome shotgun (WGS) entry which is preliminary data.</text>
</comment>
<proteinExistence type="predicted"/>
<dbReference type="EMBL" id="RXOE01000004">
    <property type="protein sequence ID" value="RTQ33376.1"/>
    <property type="molecule type" value="Genomic_DNA"/>
</dbReference>
<evidence type="ECO:0000256" key="7">
    <source>
        <dbReference type="ARBA" id="ARBA00023065"/>
    </source>
</evidence>
<dbReference type="InterPro" id="IPR023614">
    <property type="entry name" value="Porin_dom_sf"/>
</dbReference>
<keyword evidence="9" id="KW-0472">Membrane</keyword>
<keyword evidence="5" id="KW-0812">Transmembrane</keyword>
<name>A0A3S0HDH9_9BURK</name>
<dbReference type="Pfam" id="PF13609">
    <property type="entry name" value="Porin_4"/>
    <property type="match status" value="1"/>
</dbReference>
<keyword evidence="8" id="KW-0626">Porin</keyword>
<keyword evidence="4" id="KW-1134">Transmembrane beta strand</keyword>
<dbReference type="SUPFAM" id="SSF56935">
    <property type="entry name" value="Porins"/>
    <property type="match status" value="1"/>
</dbReference>
<evidence type="ECO:0000256" key="4">
    <source>
        <dbReference type="ARBA" id="ARBA00022452"/>
    </source>
</evidence>
<organism evidence="13 14">
    <name type="scientific">Variovorax gossypii</name>
    <dbReference type="NCBI Taxonomy" id="1679495"/>
    <lineage>
        <taxon>Bacteria</taxon>
        <taxon>Pseudomonadati</taxon>
        <taxon>Pseudomonadota</taxon>
        <taxon>Betaproteobacteria</taxon>
        <taxon>Burkholderiales</taxon>
        <taxon>Comamonadaceae</taxon>
        <taxon>Variovorax</taxon>
    </lineage>
</organism>
<feature type="domain" description="Porin" evidence="12">
    <location>
        <begin position="25"/>
        <end position="325"/>
    </location>
</feature>
<dbReference type="AlphaFoldDB" id="A0A3S0HDH9"/>
<dbReference type="GO" id="GO:0046930">
    <property type="term" value="C:pore complex"/>
    <property type="evidence" value="ECO:0007669"/>
    <property type="project" value="UniProtKB-KW"/>
</dbReference>
<dbReference type="PANTHER" id="PTHR34501:SF9">
    <property type="entry name" value="MAJOR OUTER MEMBRANE PROTEIN P.IA"/>
    <property type="match status" value="1"/>
</dbReference>
<reference evidence="13 14" key="1">
    <citation type="submission" date="2018-12" db="EMBL/GenBank/DDBJ databases">
        <title>The genome of Variovorax gossypii DSM 100435.</title>
        <authorList>
            <person name="Gao J."/>
            <person name="Sun J."/>
        </authorList>
    </citation>
    <scope>NUCLEOTIDE SEQUENCE [LARGE SCALE GENOMIC DNA]</scope>
    <source>
        <strain evidence="13 14">DSM 100435</strain>
    </source>
</reference>
<evidence type="ECO:0000256" key="1">
    <source>
        <dbReference type="ARBA" id="ARBA00004571"/>
    </source>
</evidence>
<keyword evidence="6 11" id="KW-0732">Signal</keyword>
<keyword evidence="3" id="KW-0813">Transport</keyword>
<sequence>MRIRTTKPPTTIARRSLLPHAFTGAICLAAGASATAQSSVQIFGTLDMNVTWSKSGGASVKSLDQGGNIFPSRLGFRGTEDLGGGLAASFWLEMALLPDTGEIQGTGFHRRSTLSLSHNSFGELRLGRDYTPTFWNISQFSPFGTVGVGGSANIVEGWPFGLGGARTLARANNSVGYFLPKGLGGFYGQAMYALPEDQEGSRYRGARLGWTNGTIDVAAAYGVTPVGTTDYRVASIGGTYDFGVAKLYANYYRQKADTDKQVNALLGVSVPVGPGVIKASVARSNRSGPGLDGDDATQYAVGYVHYLSKRTALYGTYSYIRNRGNAAYVVSDSSPAGVPGAGSRGLQFGISHNF</sequence>
<evidence type="ECO:0000256" key="9">
    <source>
        <dbReference type="ARBA" id="ARBA00023136"/>
    </source>
</evidence>
<evidence type="ECO:0000256" key="3">
    <source>
        <dbReference type="ARBA" id="ARBA00022448"/>
    </source>
</evidence>
<keyword evidence="14" id="KW-1185">Reference proteome</keyword>
<evidence type="ECO:0000256" key="10">
    <source>
        <dbReference type="ARBA" id="ARBA00023237"/>
    </source>
</evidence>
<dbReference type="OrthoDB" id="6975458at2"/>
<dbReference type="GO" id="GO:0009279">
    <property type="term" value="C:cell outer membrane"/>
    <property type="evidence" value="ECO:0007669"/>
    <property type="project" value="UniProtKB-SubCell"/>
</dbReference>
<feature type="chain" id="PRO_5018778181" evidence="11">
    <location>
        <begin position="37"/>
        <end position="354"/>
    </location>
</feature>
<comment type="subcellular location">
    <subcellularLocation>
        <location evidence="1">Cell outer membrane</location>
        <topology evidence="1">Multi-pass membrane protein</topology>
    </subcellularLocation>
</comment>
<evidence type="ECO:0000256" key="11">
    <source>
        <dbReference type="SAM" id="SignalP"/>
    </source>
</evidence>
<dbReference type="GO" id="GO:0015288">
    <property type="term" value="F:porin activity"/>
    <property type="evidence" value="ECO:0007669"/>
    <property type="project" value="UniProtKB-KW"/>
</dbReference>
<evidence type="ECO:0000256" key="5">
    <source>
        <dbReference type="ARBA" id="ARBA00022692"/>
    </source>
</evidence>